<evidence type="ECO:0000256" key="1">
    <source>
        <dbReference type="ARBA" id="ARBA00006612"/>
    </source>
</evidence>
<proteinExistence type="inferred from homology"/>
<sequence length="121" mass="13584">MEDFEKETDIKEKLETSLHYAVGKICTEAAEGFKVQFSKEFIATVADLAFRQAGIFAEDLEAFAKHAKRTTVTTDDVKLLVRRSKSLHDHIDKMAASSAKGKNKKKVIDEEPVIHTIDLDC</sequence>
<dbReference type="GO" id="GO:0031297">
    <property type="term" value="P:replication fork processing"/>
    <property type="evidence" value="ECO:0007669"/>
    <property type="project" value="TreeGrafter"/>
</dbReference>
<dbReference type="PANTHER" id="PTHR22980:SF0">
    <property type="entry name" value="CENTROMERE PROTEIN S"/>
    <property type="match status" value="1"/>
</dbReference>
<dbReference type="SUPFAM" id="SSF47113">
    <property type="entry name" value="Histone-fold"/>
    <property type="match status" value="1"/>
</dbReference>
<keyword evidence="7" id="KW-1185">Reference proteome</keyword>
<comment type="similarity">
    <text evidence="1">Belongs to the TAF9 family. CENP-S/MHF1 subfamily.</text>
</comment>
<evidence type="ECO:0000313" key="7">
    <source>
        <dbReference type="Proteomes" id="UP000886998"/>
    </source>
</evidence>
<name>A0A8X7C3B1_9ARAC</name>
<keyword evidence="3" id="KW-0227">DNA damage</keyword>
<dbReference type="OrthoDB" id="1872155at2759"/>
<evidence type="ECO:0000256" key="5">
    <source>
        <dbReference type="ARBA" id="ARBA00023204"/>
    </source>
</evidence>
<accession>A0A8X7C3B1</accession>
<dbReference type="AlphaFoldDB" id="A0A8X7C3B1"/>
<evidence type="ECO:0000313" key="6">
    <source>
        <dbReference type="EMBL" id="GFY53925.1"/>
    </source>
</evidence>
<reference evidence="6" key="1">
    <citation type="submission" date="2020-08" db="EMBL/GenBank/DDBJ databases">
        <title>Multicomponent nature underlies the extraordinary mechanical properties of spider dragline silk.</title>
        <authorList>
            <person name="Kono N."/>
            <person name="Nakamura H."/>
            <person name="Mori M."/>
            <person name="Yoshida Y."/>
            <person name="Ohtoshi R."/>
            <person name="Malay A.D."/>
            <person name="Moran D.A.P."/>
            <person name="Tomita M."/>
            <person name="Numata K."/>
            <person name="Arakawa K."/>
        </authorList>
    </citation>
    <scope>NUCLEOTIDE SEQUENCE</scope>
</reference>
<dbReference type="GO" id="GO:0003677">
    <property type="term" value="F:DNA binding"/>
    <property type="evidence" value="ECO:0007669"/>
    <property type="project" value="UniProtKB-KW"/>
</dbReference>
<evidence type="ECO:0000256" key="4">
    <source>
        <dbReference type="ARBA" id="ARBA00023125"/>
    </source>
</evidence>
<dbReference type="InterPro" id="IPR029003">
    <property type="entry name" value="CENP-S/Mhf1"/>
</dbReference>
<dbReference type="EMBL" id="BMAV01009563">
    <property type="protein sequence ID" value="GFY53925.1"/>
    <property type="molecule type" value="Genomic_DNA"/>
</dbReference>
<evidence type="ECO:0000256" key="2">
    <source>
        <dbReference type="ARBA" id="ARBA00016400"/>
    </source>
</evidence>
<keyword evidence="4" id="KW-0238">DNA-binding</keyword>
<protein>
    <recommendedName>
        <fullName evidence="2">Centromere protein S</fullName>
    </recommendedName>
</protein>
<dbReference type="CDD" id="cd22919">
    <property type="entry name" value="HFD_CENP-S"/>
    <property type="match status" value="1"/>
</dbReference>
<dbReference type="InterPro" id="IPR009072">
    <property type="entry name" value="Histone-fold"/>
</dbReference>
<dbReference type="GO" id="GO:0003682">
    <property type="term" value="F:chromatin binding"/>
    <property type="evidence" value="ECO:0007669"/>
    <property type="project" value="TreeGrafter"/>
</dbReference>
<dbReference type="Pfam" id="PF15630">
    <property type="entry name" value="CENP-S"/>
    <property type="match status" value="1"/>
</dbReference>
<keyword evidence="5" id="KW-0234">DNA repair</keyword>
<dbReference type="GO" id="GO:0000712">
    <property type="term" value="P:resolution of meiotic recombination intermediates"/>
    <property type="evidence" value="ECO:0007669"/>
    <property type="project" value="TreeGrafter"/>
</dbReference>
<dbReference type="GO" id="GO:0046982">
    <property type="term" value="F:protein heterodimerization activity"/>
    <property type="evidence" value="ECO:0007669"/>
    <property type="project" value="InterPro"/>
</dbReference>
<organism evidence="6 7">
    <name type="scientific">Trichonephila inaurata madagascariensis</name>
    <dbReference type="NCBI Taxonomy" id="2747483"/>
    <lineage>
        <taxon>Eukaryota</taxon>
        <taxon>Metazoa</taxon>
        <taxon>Ecdysozoa</taxon>
        <taxon>Arthropoda</taxon>
        <taxon>Chelicerata</taxon>
        <taxon>Arachnida</taxon>
        <taxon>Araneae</taxon>
        <taxon>Araneomorphae</taxon>
        <taxon>Entelegynae</taxon>
        <taxon>Araneoidea</taxon>
        <taxon>Nephilidae</taxon>
        <taxon>Trichonephila</taxon>
        <taxon>Trichonephila inaurata</taxon>
    </lineage>
</organism>
<evidence type="ECO:0000256" key="3">
    <source>
        <dbReference type="ARBA" id="ARBA00022763"/>
    </source>
</evidence>
<gene>
    <name evidence="6" type="primary">cenps</name>
    <name evidence="6" type="ORF">TNIN_15691</name>
</gene>
<dbReference type="GO" id="GO:0071821">
    <property type="term" value="C:FANCM-MHF complex"/>
    <property type="evidence" value="ECO:0007669"/>
    <property type="project" value="InterPro"/>
</dbReference>
<dbReference type="Proteomes" id="UP000886998">
    <property type="component" value="Unassembled WGS sequence"/>
</dbReference>
<dbReference type="GO" id="GO:0006281">
    <property type="term" value="P:DNA repair"/>
    <property type="evidence" value="ECO:0007669"/>
    <property type="project" value="UniProtKB-KW"/>
</dbReference>
<comment type="caution">
    <text evidence="6">The sequence shown here is derived from an EMBL/GenBank/DDBJ whole genome shotgun (WGS) entry which is preliminary data.</text>
</comment>
<dbReference type="PANTHER" id="PTHR22980">
    <property type="entry name" value="CORTISTATIN"/>
    <property type="match status" value="1"/>
</dbReference>
<dbReference type="Gene3D" id="1.10.20.10">
    <property type="entry name" value="Histone, subunit A"/>
    <property type="match status" value="1"/>
</dbReference>